<gene>
    <name evidence="2" type="ORF">FHR99_003186</name>
</gene>
<evidence type="ECO:0000259" key="1">
    <source>
        <dbReference type="SMART" id="SM00471"/>
    </source>
</evidence>
<evidence type="ECO:0000313" key="2">
    <source>
        <dbReference type="EMBL" id="MBB3048912.1"/>
    </source>
</evidence>
<dbReference type="SUPFAM" id="SSF109604">
    <property type="entry name" value="HD-domain/PDEase-like"/>
    <property type="match status" value="1"/>
</dbReference>
<organism evidence="2 3">
    <name type="scientific">Litorivivens lipolytica</name>
    <dbReference type="NCBI Taxonomy" id="1524264"/>
    <lineage>
        <taxon>Bacteria</taxon>
        <taxon>Pseudomonadati</taxon>
        <taxon>Pseudomonadota</taxon>
        <taxon>Gammaproteobacteria</taxon>
        <taxon>Litorivivens</taxon>
    </lineage>
</organism>
<evidence type="ECO:0000313" key="3">
    <source>
        <dbReference type="Proteomes" id="UP000537130"/>
    </source>
</evidence>
<reference evidence="2 3" key="1">
    <citation type="submission" date="2020-08" db="EMBL/GenBank/DDBJ databases">
        <title>Genomic Encyclopedia of Type Strains, Phase III (KMG-III): the genomes of soil and plant-associated and newly described type strains.</title>
        <authorList>
            <person name="Whitman W."/>
        </authorList>
    </citation>
    <scope>NUCLEOTIDE SEQUENCE [LARGE SCALE GENOMIC DNA]</scope>
    <source>
        <strain evidence="2 3">CECT 8654</strain>
    </source>
</reference>
<name>A0A7W4W8R9_9GAMM</name>
<feature type="domain" description="HD/PDEase" evidence="1">
    <location>
        <begin position="34"/>
        <end position="160"/>
    </location>
</feature>
<dbReference type="SMART" id="SM00471">
    <property type="entry name" value="HDc"/>
    <property type="match status" value="1"/>
</dbReference>
<dbReference type="AlphaFoldDB" id="A0A7W4W8R9"/>
<protein>
    <submittedName>
        <fullName evidence="2">5'-deoxynucleotidase</fullName>
        <ecNumber evidence="2">3.1.3.89</ecNumber>
    </submittedName>
</protein>
<sequence length="212" mass="23793">MFDDNNGAGPVYHFFAQAQRTRYVRRWGIKHSHVPENTLEHSAEVAMICHALAMIRLHITGGDPIDPNQAAVLGLMHDLSESITGDAITPAKNASPEILSAFKAMERGAEQLLINSLPPQLREHYKPLVQHDHMPEEYRRLVKAADLISALNHCERETHLGNQEFKEALVDIRTRLSGYDDMPEVAYFMQHCQPSYSASLDRQLADAVTAAE</sequence>
<dbReference type="EC" id="3.1.3.89" evidence="2"/>
<dbReference type="GO" id="GO:0002953">
    <property type="term" value="F:5'-deoxynucleotidase activity"/>
    <property type="evidence" value="ECO:0007669"/>
    <property type="project" value="UniProtKB-EC"/>
</dbReference>
<comment type="caution">
    <text evidence="2">The sequence shown here is derived from an EMBL/GenBank/DDBJ whole genome shotgun (WGS) entry which is preliminary data.</text>
</comment>
<keyword evidence="3" id="KW-1185">Reference proteome</keyword>
<dbReference type="EMBL" id="JACHWY010000004">
    <property type="protein sequence ID" value="MBB3048912.1"/>
    <property type="molecule type" value="Genomic_DNA"/>
</dbReference>
<dbReference type="CDD" id="cd00077">
    <property type="entry name" value="HDc"/>
    <property type="match status" value="1"/>
</dbReference>
<dbReference type="Pfam" id="PF12917">
    <property type="entry name" value="YfbR-like"/>
    <property type="match status" value="1"/>
</dbReference>
<accession>A0A7W4W8R9</accession>
<dbReference type="NCBIfam" id="NF003009">
    <property type="entry name" value="PRK03826.1"/>
    <property type="match status" value="1"/>
</dbReference>
<dbReference type="RefSeq" id="WP_183411701.1">
    <property type="nucleotide sequence ID" value="NZ_JACHWY010000004.1"/>
</dbReference>
<keyword evidence="2" id="KW-0378">Hydrolase</keyword>
<dbReference type="Gene3D" id="1.10.3210.10">
    <property type="entry name" value="Hypothetical protein af1432"/>
    <property type="match status" value="1"/>
</dbReference>
<dbReference type="InterPro" id="IPR003607">
    <property type="entry name" value="HD/PDEase_dom"/>
</dbReference>
<proteinExistence type="predicted"/>
<dbReference type="Proteomes" id="UP000537130">
    <property type="component" value="Unassembled WGS sequence"/>
</dbReference>